<sequence length="310" mass="35907">MARPRIMLSECLGVKSVRYDGNIVFDSFIEILKKYVDVVPICPEVGIGLGIPRNPLVLSKENNNIELIDTGTGSIYTKLLEKFAIDVLDKTDVDGVVLKSASPSCGVGDAKIYGPDRRVVGKGDGIFTATIKKLIPCIPIESEKRLYAYEIRVRFLTKIFSFAELRSTLSNLKSIEELVDFHRKYKYLIMLHSQESLKNLGRLIAKRKEYVSEELANRYRKEFTKALCRNPSRRSYVNVFMHIYSHLKKDLNTNERRYIIDLIERYGNCKENLKTIMIYFRGFIHRFEDSYLAEQRFLFPYPEELDSISQ</sequence>
<evidence type="ECO:0000259" key="1">
    <source>
        <dbReference type="Pfam" id="PF08349"/>
    </source>
</evidence>
<reference evidence="2" key="1">
    <citation type="journal article" date="2020" name="mSystems">
        <title>Genome- and Community-Level Interaction Insights into Carbon Utilization and Element Cycling Functions of Hydrothermarchaeota in Hydrothermal Sediment.</title>
        <authorList>
            <person name="Zhou Z."/>
            <person name="Liu Y."/>
            <person name="Xu W."/>
            <person name="Pan J."/>
            <person name="Luo Z.H."/>
            <person name="Li M."/>
        </authorList>
    </citation>
    <scope>NUCLEOTIDE SEQUENCE [LARGE SCALE GENOMIC DNA]</scope>
    <source>
        <strain evidence="2">SpSt-688</strain>
    </source>
</reference>
<comment type="caution">
    <text evidence="2">The sequence shown here is derived from an EMBL/GenBank/DDBJ whole genome shotgun (WGS) entry which is preliminary data.</text>
</comment>
<name>A0A7J3MWW5_9CREN</name>
<evidence type="ECO:0000313" key="2">
    <source>
        <dbReference type="EMBL" id="HGT98034.1"/>
    </source>
</evidence>
<organism evidence="2">
    <name type="scientific">Ignisphaera aggregans</name>
    <dbReference type="NCBI Taxonomy" id="334771"/>
    <lineage>
        <taxon>Archaea</taxon>
        <taxon>Thermoproteota</taxon>
        <taxon>Thermoprotei</taxon>
        <taxon>Desulfurococcales</taxon>
        <taxon>Desulfurococcaceae</taxon>
        <taxon>Ignisphaera</taxon>
    </lineage>
</organism>
<dbReference type="Pfam" id="PF04463">
    <property type="entry name" value="2-thiour_desulf"/>
    <property type="match status" value="1"/>
</dbReference>
<dbReference type="InterPro" id="IPR013560">
    <property type="entry name" value="DUF1722"/>
</dbReference>
<protein>
    <submittedName>
        <fullName evidence="2">DUF1722 domain-containing protein</fullName>
    </submittedName>
</protein>
<dbReference type="InterPro" id="IPR007553">
    <property type="entry name" value="2-thiour_desulf"/>
</dbReference>
<dbReference type="EMBL" id="DTDH01000033">
    <property type="protein sequence ID" value="HGT98034.1"/>
    <property type="molecule type" value="Genomic_DNA"/>
</dbReference>
<dbReference type="PANTHER" id="PTHR30087">
    <property type="entry name" value="INNER MEMBRANE PROTEIN"/>
    <property type="match status" value="1"/>
</dbReference>
<dbReference type="Pfam" id="PF08349">
    <property type="entry name" value="DUF1722"/>
    <property type="match status" value="1"/>
</dbReference>
<feature type="domain" description="DUF1722" evidence="1">
    <location>
        <begin position="186"/>
        <end position="302"/>
    </location>
</feature>
<dbReference type="AlphaFoldDB" id="A0A7J3MWW5"/>
<gene>
    <name evidence="2" type="ORF">ENU64_01210</name>
</gene>
<proteinExistence type="predicted"/>
<accession>A0A7J3MWW5</accession>
<dbReference type="PANTHER" id="PTHR30087:SF0">
    <property type="entry name" value="INNER MEMBRANE PROTEIN"/>
    <property type="match status" value="1"/>
</dbReference>